<dbReference type="PANTHER" id="PTHR35162">
    <property type="entry name" value="OS08G0516600 PROTEIN"/>
    <property type="match status" value="1"/>
</dbReference>
<protein>
    <submittedName>
        <fullName evidence="1">Uncharacterized protein</fullName>
    </submittedName>
</protein>
<evidence type="ECO:0000313" key="2">
    <source>
        <dbReference type="EMBL" id="WOG96879.1"/>
    </source>
</evidence>
<dbReference type="EMBL" id="CP093346">
    <property type="protein sequence ID" value="WOG96879.1"/>
    <property type="molecule type" value="Genomic_DNA"/>
</dbReference>
<dbReference type="PANTHER" id="PTHR35162:SF2">
    <property type="entry name" value="OS08G0516600 PROTEIN"/>
    <property type="match status" value="1"/>
</dbReference>
<dbReference type="InterPro" id="IPR053115">
    <property type="entry name" value="CDK_inhibitor"/>
</dbReference>
<name>A0A165X9R1_DAUCS</name>
<evidence type="ECO:0000313" key="1">
    <source>
        <dbReference type="EMBL" id="KZM97956.1"/>
    </source>
</evidence>
<reference evidence="1" key="1">
    <citation type="journal article" date="2016" name="Nat. Genet.">
        <title>A high-quality carrot genome assembly provides new insights into carotenoid accumulation and asterid genome evolution.</title>
        <authorList>
            <person name="Iorizzo M."/>
            <person name="Ellison S."/>
            <person name="Senalik D."/>
            <person name="Zeng P."/>
            <person name="Satapoomin P."/>
            <person name="Huang J."/>
            <person name="Bowman M."/>
            <person name="Iovene M."/>
            <person name="Sanseverino W."/>
            <person name="Cavagnaro P."/>
            <person name="Yildiz M."/>
            <person name="Macko-Podgorni A."/>
            <person name="Moranska E."/>
            <person name="Grzebelus E."/>
            <person name="Grzebelus D."/>
            <person name="Ashrafi H."/>
            <person name="Zheng Z."/>
            <person name="Cheng S."/>
            <person name="Spooner D."/>
            <person name="Van Deynze A."/>
            <person name="Simon P."/>
        </authorList>
    </citation>
    <scope>NUCLEOTIDE SEQUENCE [LARGE SCALE GENOMIC DNA]</scope>
    <source>
        <tissue evidence="1">Leaf</tissue>
    </source>
</reference>
<dbReference type="EMBL" id="LNRQ01000004">
    <property type="protein sequence ID" value="KZM97956.1"/>
    <property type="molecule type" value="Genomic_DNA"/>
</dbReference>
<accession>A0A165X9R1</accession>
<evidence type="ECO:0000313" key="3">
    <source>
        <dbReference type="Proteomes" id="UP000077755"/>
    </source>
</evidence>
<sequence>MQNANPIHKAEEFECVTPKSDRLVKCSTSVCPPAPKKLKQRNKFAVTALTERPHQVYVQVPKDLSSIFLLRTI</sequence>
<proteinExistence type="predicted"/>
<dbReference type="AlphaFoldDB" id="A0A165X9R1"/>
<organism evidence="1">
    <name type="scientific">Daucus carota subsp. sativus</name>
    <name type="common">Carrot</name>
    <dbReference type="NCBI Taxonomy" id="79200"/>
    <lineage>
        <taxon>Eukaryota</taxon>
        <taxon>Viridiplantae</taxon>
        <taxon>Streptophyta</taxon>
        <taxon>Embryophyta</taxon>
        <taxon>Tracheophyta</taxon>
        <taxon>Spermatophyta</taxon>
        <taxon>Magnoliopsida</taxon>
        <taxon>eudicotyledons</taxon>
        <taxon>Gunneridae</taxon>
        <taxon>Pentapetalae</taxon>
        <taxon>asterids</taxon>
        <taxon>campanulids</taxon>
        <taxon>Apiales</taxon>
        <taxon>Apiaceae</taxon>
        <taxon>Apioideae</taxon>
        <taxon>Scandiceae</taxon>
        <taxon>Daucinae</taxon>
        <taxon>Daucus</taxon>
        <taxon>Daucus sect. Daucus</taxon>
    </lineage>
</organism>
<keyword evidence="3" id="KW-1185">Reference proteome</keyword>
<dbReference type="Proteomes" id="UP000077755">
    <property type="component" value="Chromosome 4"/>
</dbReference>
<reference evidence="2" key="2">
    <citation type="submission" date="2022-03" db="EMBL/GenBank/DDBJ databases">
        <title>Draft title - Genomic analysis of global carrot germplasm unveils the trajectory of domestication and the origin of high carotenoid orange carrot.</title>
        <authorList>
            <person name="Iorizzo M."/>
            <person name="Ellison S."/>
            <person name="Senalik D."/>
            <person name="Macko-Podgorni A."/>
            <person name="Grzebelus D."/>
            <person name="Bostan H."/>
            <person name="Rolling W."/>
            <person name="Curaba J."/>
            <person name="Simon P."/>
        </authorList>
    </citation>
    <scope>NUCLEOTIDE SEQUENCE</scope>
    <source>
        <tissue evidence="2">Leaf</tissue>
    </source>
</reference>
<dbReference type="Gramene" id="KZM97956">
    <property type="protein sequence ID" value="KZM97956"/>
    <property type="gene ID" value="DCAR_014682"/>
</dbReference>
<gene>
    <name evidence="1" type="ORF">DCAR_014682</name>
    <name evidence="2" type="ORF">DCAR_0416217</name>
</gene>